<keyword evidence="3" id="KW-0378">Hydrolase</keyword>
<evidence type="ECO:0000256" key="1">
    <source>
        <dbReference type="ARBA" id="ARBA00022670"/>
    </source>
</evidence>
<keyword evidence="4" id="KW-0862">Zinc</keyword>
<dbReference type="InterPro" id="IPR024079">
    <property type="entry name" value="MetalloPept_cat_dom_sf"/>
</dbReference>
<evidence type="ECO:0000313" key="8">
    <source>
        <dbReference type="Proteomes" id="UP000322499"/>
    </source>
</evidence>
<evidence type="ECO:0000256" key="5">
    <source>
        <dbReference type="SAM" id="MobiDB-lite"/>
    </source>
</evidence>
<protein>
    <submittedName>
        <fullName evidence="7">Matrixin</fullName>
    </submittedName>
</protein>
<sequence>MTGVEPQRPGDDVLGLPSSPSGRTPQWVLDEAAGGPPLPPPLPRRRGSRAGRWSAALVVAAVAAGLAFTDPPAWPWSTGTTTAAPDLPVVAAPAPPTDRPTPAGATTPLGRPPAGIPGGGVHAFTATQADGVTPVAYDPCREIRYVFRPDAAPPGGEALVHDAVARVAEATGLTFVFDGYSDEPLTGEHAPFQPERYGDRWAPVLIGWQVEAENPALAGDVVGEAGSTAVFLDDGPRVYVTGTVSLDAGQLPAILAEPDGAASVRAVVLHELGHLVGLSHVDDDRELMYPEARRSFTAFAAGDLAGLAVLGDGPCVPEL</sequence>
<dbReference type="RefSeq" id="WP_166533814.1">
    <property type="nucleotide sequence ID" value="NZ_VNHW01000009.1"/>
</dbReference>
<comment type="caution">
    <text evidence="7">The sequence shown here is derived from an EMBL/GenBank/DDBJ whole genome shotgun (WGS) entry which is preliminary data.</text>
</comment>
<keyword evidence="1" id="KW-0645">Protease</keyword>
<evidence type="ECO:0000256" key="2">
    <source>
        <dbReference type="ARBA" id="ARBA00022723"/>
    </source>
</evidence>
<dbReference type="GO" id="GO:0031012">
    <property type="term" value="C:extracellular matrix"/>
    <property type="evidence" value="ECO:0007669"/>
    <property type="project" value="InterPro"/>
</dbReference>
<dbReference type="AlphaFoldDB" id="A0A5S5CTJ8"/>
<evidence type="ECO:0000256" key="3">
    <source>
        <dbReference type="ARBA" id="ARBA00022801"/>
    </source>
</evidence>
<keyword evidence="2" id="KW-0479">Metal-binding</keyword>
<proteinExistence type="predicted"/>
<dbReference type="GO" id="GO:0008270">
    <property type="term" value="F:zinc ion binding"/>
    <property type="evidence" value="ECO:0007669"/>
    <property type="project" value="InterPro"/>
</dbReference>
<accession>A0A5S5CTJ8</accession>
<dbReference type="Pfam" id="PF00413">
    <property type="entry name" value="Peptidase_M10"/>
    <property type="match status" value="1"/>
</dbReference>
<dbReference type="GO" id="GO:0006508">
    <property type="term" value="P:proteolysis"/>
    <property type="evidence" value="ECO:0007669"/>
    <property type="project" value="UniProtKB-KW"/>
</dbReference>
<gene>
    <name evidence="7" type="ORF">BD833_10934</name>
</gene>
<dbReference type="Proteomes" id="UP000322499">
    <property type="component" value="Unassembled WGS sequence"/>
</dbReference>
<feature type="domain" description="Peptidase M10 metallopeptidase" evidence="6">
    <location>
        <begin position="239"/>
        <end position="293"/>
    </location>
</feature>
<dbReference type="Gene3D" id="3.40.390.10">
    <property type="entry name" value="Collagenase (Catalytic Domain)"/>
    <property type="match status" value="1"/>
</dbReference>
<dbReference type="SUPFAM" id="SSF55486">
    <property type="entry name" value="Metalloproteases ('zincins'), catalytic domain"/>
    <property type="match status" value="1"/>
</dbReference>
<keyword evidence="8" id="KW-1185">Reference proteome</keyword>
<name>A0A5S5CTJ8_9ACTN</name>
<dbReference type="GO" id="GO:0004222">
    <property type="term" value="F:metalloendopeptidase activity"/>
    <property type="evidence" value="ECO:0007669"/>
    <property type="project" value="InterPro"/>
</dbReference>
<dbReference type="InterPro" id="IPR001818">
    <property type="entry name" value="Pept_M10_metallopeptidase"/>
</dbReference>
<evidence type="ECO:0000259" key="6">
    <source>
        <dbReference type="Pfam" id="PF00413"/>
    </source>
</evidence>
<reference evidence="7 8" key="1">
    <citation type="submission" date="2019-07" db="EMBL/GenBank/DDBJ databases">
        <title>Genomic Encyclopedia of Archaeal and Bacterial Type Strains, Phase II (KMG-II): from individual species to whole genera.</title>
        <authorList>
            <person name="Goeker M."/>
        </authorList>
    </citation>
    <scope>NUCLEOTIDE SEQUENCE [LARGE SCALE GENOMIC DNA]</scope>
    <source>
        <strain evidence="7 8">DSM 46842</strain>
    </source>
</reference>
<evidence type="ECO:0000313" key="7">
    <source>
        <dbReference type="EMBL" id="TYP86434.1"/>
    </source>
</evidence>
<dbReference type="EMBL" id="VNHW01000009">
    <property type="protein sequence ID" value="TYP86434.1"/>
    <property type="molecule type" value="Genomic_DNA"/>
</dbReference>
<organism evidence="7 8">
    <name type="scientific">Blastococcus xanthinilyticus</name>
    <dbReference type="NCBI Taxonomy" id="1564164"/>
    <lineage>
        <taxon>Bacteria</taxon>
        <taxon>Bacillati</taxon>
        <taxon>Actinomycetota</taxon>
        <taxon>Actinomycetes</taxon>
        <taxon>Geodermatophilales</taxon>
        <taxon>Geodermatophilaceae</taxon>
        <taxon>Blastococcus</taxon>
    </lineage>
</organism>
<feature type="region of interest" description="Disordered" evidence="5">
    <location>
        <begin position="1"/>
        <end position="50"/>
    </location>
</feature>
<evidence type="ECO:0000256" key="4">
    <source>
        <dbReference type="ARBA" id="ARBA00022833"/>
    </source>
</evidence>